<proteinExistence type="inferred from homology"/>
<dbReference type="InterPro" id="IPR035089">
    <property type="entry name" value="Phage_sheath_subtilisin"/>
</dbReference>
<name>A0A419SQI7_9BACL</name>
<sequence>MGLPQINIEFKGRAVTAVRRSQLGIVALILKDDTQEKDTIVYRSIEEVEPEEWSEKCYDYIEKAFRGTPSRVIVERLPEDADNYNEALKRLNSKRWNYLAIPQIGQVDTEIIASWIKSKHDNDKRTFKVVLPNVKGDHECILNFTAEEIVAEGKEYTTAEYTARVAGAVAGLPFTRSITYYEFPEIESIKEVEDPDAAIDAGELILINDGENIKIGRGVNSLTTTSTEKTEDFKSIRVIEVMHMIKDDIRETFDKHYVGKVNNIYDNQVLFITSVNAYFAGLGDDEILDPNEDNRADVDVRKQRLAWEEIGTDTSDWDDQEVKNRSFRRNVYLAGRIKIVDAMEDLDFNIAV</sequence>
<dbReference type="Proteomes" id="UP000284219">
    <property type="component" value="Unassembled WGS sequence"/>
</dbReference>
<dbReference type="Pfam" id="PF04984">
    <property type="entry name" value="Phage_sheath_1"/>
    <property type="match status" value="1"/>
</dbReference>
<feature type="domain" description="Tail sheath protein C-terminal" evidence="3">
    <location>
        <begin position="228"/>
        <end position="351"/>
    </location>
</feature>
<organism evidence="4 5">
    <name type="scientific">Ammoniphilus oxalaticus</name>
    <dbReference type="NCBI Taxonomy" id="66863"/>
    <lineage>
        <taxon>Bacteria</taxon>
        <taxon>Bacillati</taxon>
        <taxon>Bacillota</taxon>
        <taxon>Bacilli</taxon>
        <taxon>Bacillales</taxon>
        <taxon>Paenibacillaceae</taxon>
        <taxon>Aneurinibacillus group</taxon>
        <taxon>Ammoniphilus</taxon>
    </lineage>
</organism>
<evidence type="ECO:0000256" key="1">
    <source>
        <dbReference type="ARBA" id="ARBA00008005"/>
    </source>
</evidence>
<dbReference type="RefSeq" id="WP_120187964.1">
    <property type="nucleotide sequence ID" value="NZ_MCHY01000002.1"/>
</dbReference>
<evidence type="ECO:0000313" key="5">
    <source>
        <dbReference type="Proteomes" id="UP000284219"/>
    </source>
</evidence>
<dbReference type="InterPro" id="IPR020287">
    <property type="entry name" value="Tail_sheath_C"/>
</dbReference>
<dbReference type="AlphaFoldDB" id="A0A419SQI7"/>
<dbReference type="OrthoDB" id="89060at2"/>
<accession>A0A419SQI7</accession>
<evidence type="ECO:0000259" key="2">
    <source>
        <dbReference type="Pfam" id="PF04984"/>
    </source>
</evidence>
<evidence type="ECO:0000259" key="3">
    <source>
        <dbReference type="Pfam" id="PF17482"/>
    </source>
</evidence>
<dbReference type="Pfam" id="PF17482">
    <property type="entry name" value="Phage_sheath_1C"/>
    <property type="match status" value="1"/>
</dbReference>
<feature type="domain" description="Tail sheath protein subtilisin-like" evidence="2">
    <location>
        <begin position="81"/>
        <end position="221"/>
    </location>
</feature>
<dbReference type="EMBL" id="MCHY01000002">
    <property type="protein sequence ID" value="RKD26685.1"/>
    <property type="molecule type" value="Genomic_DNA"/>
</dbReference>
<dbReference type="Gene3D" id="3.40.50.11790">
    <property type="match status" value="1"/>
</dbReference>
<gene>
    <name evidence="4" type="ORF">BEP19_15875</name>
</gene>
<comment type="caution">
    <text evidence="4">The sequence shown here is derived from an EMBL/GenBank/DDBJ whole genome shotgun (WGS) entry which is preliminary data.</text>
</comment>
<keyword evidence="5" id="KW-1185">Reference proteome</keyword>
<evidence type="ECO:0000313" key="4">
    <source>
        <dbReference type="EMBL" id="RKD26685.1"/>
    </source>
</evidence>
<dbReference type="Gene3D" id="3.30.1370.220">
    <property type="match status" value="1"/>
</dbReference>
<reference evidence="4 5" key="1">
    <citation type="submission" date="2016-08" db="EMBL/GenBank/DDBJ databases">
        <title>Novel Firmicute Genomes.</title>
        <authorList>
            <person name="Poppleton D.I."/>
            <person name="Gribaldo S."/>
        </authorList>
    </citation>
    <scope>NUCLEOTIDE SEQUENCE [LARGE SCALE GENOMIC DNA]</scope>
    <source>
        <strain evidence="4 5">RAOx-1</strain>
    </source>
</reference>
<protein>
    <submittedName>
        <fullName evidence="4">Phage tail sheath protein</fullName>
    </submittedName>
</protein>
<comment type="similarity">
    <text evidence="1">Belongs to the myoviridae tail sheath protein family.</text>
</comment>